<dbReference type="SMART" id="SM00184">
    <property type="entry name" value="RING"/>
    <property type="match status" value="1"/>
</dbReference>
<reference evidence="4" key="1">
    <citation type="journal article" date="2018" name="Nat. Plants">
        <title>Whole-genome landscape of Medicago truncatula symbiotic genes.</title>
        <authorList>
            <person name="Pecrix Y."/>
            <person name="Staton S.E."/>
            <person name="Sallet E."/>
            <person name="Lelandais-Briere C."/>
            <person name="Moreau S."/>
            <person name="Carrere S."/>
            <person name="Blein T."/>
            <person name="Jardinaud M.F."/>
            <person name="Latrasse D."/>
            <person name="Zouine M."/>
            <person name="Zahm M."/>
            <person name="Kreplak J."/>
            <person name="Mayjonade B."/>
            <person name="Satge C."/>
            <person name="Perez M."/>
            <person name="Cauet S."/>
            <person name="Marande W."/>
            <person name="Chantry-Darmon C."/>
            <person name="Lopez-Roques C."/>
            <person name="Bouchez O."/>
            <person name="Berard A."/>
            <person name="Debelle F."/>
            <person name="Munos S."/>
            <person name="Bendahmane A."/>
            <person name="Berges H."/>
            <person name="Niebel A."/>
            <person name="Buitink J."/>
            <person name="Frugier F."/>
            <person name="Benhamed M."/>
            <person name="Crespi M."/>
            <person name="Gouzy J."/>
            <person name="Gamas P."/>
        </authorList>
    </citation>
    <scope>NUCLEOTIDE SEQUENCE [LARGE SCALE GENOMIC DNA]</scope>
    <source>
        <strain evidence="4">cv. Jemalong A17</strain>
    </source>
</reference>
<dbReference type="PANTHER" id="PTHR47662">
    <property type="entry name" value="RING-TYPE DOMAIN-CONTAINING PROTEIN"/>
    <property type="match status" value="1"/>
</dbReference>
<dbReference type="Pfam" id="PF13639">
    <property type="entry name" value="zf-RING_2"/>
    <property type="match status" value="1"/>
</dbReference>
<proteinExistence type="predicted"/>
<evidence type="ECO:0000313" key="4">
    <source>
        <dbReference type="Proteomes" id="UP000265566"/>
    </source>
</evidence>
<dbReference type="EMBL" id="PSQE01000009">
    <property type="protein sequence ID" value="RHN38523.1"/>
    <property type="molecule type" value="Genomic_DNA"/>
</dbReference>
<comment type="caution">
    <text evidence="3">The sequence shown here is derived from an EMBL/GenBank/DDBJ whole genome shotgun (WGS) entry which is preliminary data.</text>
</comment>
<dbReference type="Gene3D" id="3.30.40.10">
    <property type="entry name" value="Zinc/RING finger domain, C3HC4 (zinc finger)"/>
    <property type="match status" value="1"/>
</dbReference>
<dbReference type="InterPro" id="IPR013083">
    <property type="entry name" value="Znf_RING/FYVE/PHD"/>
</dbReference>
<dbReference type="AlphaFoldDB" id="A0A396GCD8"/>
<sequence>MIMKYFTLVYSHLKWVLDFLLFYPFYNLYDPHLQDIGEEVSRLHDESTLDSEEYVDCAVCLSKIGEGEVTRVLRCEHVFHKDCIDQWVSLINPTCPLCRKAVSPRSIISEFGTEVLFFEFFSVHANDDNDTWWLR</sequence>
<keyword evidence="1" id="KW-0863">Zinc-finger</keyword>
<dbReference type="InterPro" id="IPR001841">
    <property type="entry name" value="Znf_RING"/>
</dbReference>
<dbReference type="Gramene" id="rna50639">
    <property type="protein sequence ID" value="RHN38523.1"/>
    <property type="gene ID" value="gene50639"/>
</dbReference>
<dbReference type="GO" id="GO:0008270">
    <property type="term" value="F:zinc ion binding"/>
    <property type="evidence" value="ECO:0007669"/>
    <property type="project" value="UniProtKB-KW"/>
</dbReference>
<organism evidence="3 4">
    <name type="scientific">Medicago truncatula</name>
    <name type="common">Barrel medic</name>
    <name type="synonym">Medicago tribuloides</name>
    <dbReference type="NCBI Taxonomy" id="3880"/>
    <lineage>
        <taxon>Eukaryota</taxon>
        <taxon>Viridiplantae</taxon>
        <taxon>Streptophyta</taxon>
        <taxon>Embryophyta</taxon>
        <taxon>Tracheophyta</taxon>
        <taxon>Spermatophyta</taxon>
        <taxon>Magnoliopsida</taxon>
        <taxon>eudicotyledons</taxon>
        <taxon>Gunneridae</taxon>
        <taxon>Pentapetalae</taxon>
        <taxon>rosids</taxon>
        <taxon>fabids</taxon>
        <taxon>Fabales</taxon>
        <taxon>Fabaceae</taxon>
        <taxon>Papilionoideae</taxon>
        <taxon>50 kb inversion clade</taxon>
        <taxon>NPAAA clade</taxon>
        <taxon>Hologalegina</taxon>
        <taxon>IRL clade</taxon>
        <taxon>Trifolieae</taxon>
        <taxon>Medicago</taxon>
    </lineage>
</organism>
<keyword evidence="1" id="KW-0862">Zinc</keyword>
<dbReference type="CDD" id="cd16454">
    <property type="entry name" value="RING-H2_PA-TM-RING"/>
    <property type="match status" value="1"/>
</dbReference>
<evidence type="ECO:0000259" key="2">
    <source>
        <dbReference type="PROSITE" id="PS50089"/>
    </source>
</evidence>
<name>A0A396GCD8_MEDTR</name>
<evidence type="ECO:0000313" key="3">
    <source>
        <dbReference type="EMBL" id="RHN38523.1"/>
    </source>
</evidence>
<gene>
    <name evidence="3" type="ORF">MtrunA17_Chr0c01g0489421</name>
</gene>
<protein>
    <submittedName>
        <fullName evidence="3">Putative transcription factor C2H2 family</fullName>
    </submittedName>
</protein>
<evidence type="ECO:0000256" key="1">
    <source>
        <dbReference type="PROSITE-ProRule" id="PRU00175"/>
    </source>
</evidence>
<dbReference type="SUPFAM" id="SSF57850">
    <property type="entry name" value="RING/U-box"/>
    <property type="match status" value="1"/>
</dbReference>
<accession>A0A396GCD8</accession>
<keyword evidence="1" id="KW-0479">Metal-binding</keyword>
<dbReference type="PROSITE" id="PS50089">
    <property type="entry name" value="ZF_RING_2"/>
    <property type="match status" value="1"/>
</dbReference>
<dbReference type="PANTHER" id="PTHR47662:SF1">
    <property type="entry name" value="RING-TYPE DOMAIN-CONTAINING PROTEIN"/>
    <property type="match status" value="1"/>
</dbReference>
<feature type="domain" description="RING-type" evidence="2">
    <location>
        <begin position="57"/>
        <end position="99"/>
    </location>
</feature>
<dbReference type="Proteomes" id="UP000265566">
    <property type="component" value="Unassembled WGS sequence"/>
</dbReference>